<reference evidence="1 2" key="1">
    <citation type="submission" date="2020-07" db="EMBL/GenBank/DDBJ databases">
        <authorList>
            <person name="Shneider M.M."/>
            <person name="Timoshina O.V."/>
            <person name="Evseev P.V."/>
            <person name="Shelenkov A.A."/>
            <person name="Mikhailova Y.V."/>
            <person name="Yanushevich Y."/>
            <person name="Shagin D.A."/>
            <person name="Miroshnikov K.A."/>
        </authorList>
    </citation>
    <scope>NUCLEOTIDE SEQUENCE [LARGE SCALE GENOMIC DNA]</scope>
</reference>
<proteinExistence type="predicted"/>
<dbReference type="Pfam" id="PF24072">
    <property type="entry name" value="T7_gp14"/>
    <property type="match status" value="1"/>
</dbReference>
<dbReference type="Proteomes" id="UP000516232">
    <property type="component" value="Segment"/>
</dbReference>
<organism evidence="1 2">
    <name type="scientific">Acinetobacter phage Aristophanes</name>
    <dbReference type="NCBI Taxonomy" id="2759203"/>
    <lineage>
        <taxon>Viruses</taxon>
        <taxon>Duplodnaviria</taxon>
        <taxon>Heunggongvirae</taxon>
        <taxon>Uroviricota</taxon>
        <taxon>Caudoviricetes</taxon>
        <taxon>Autographivirales</taxon>
        <taxon>Autoscriptoviridae</taxon>
        <taxon>Beijerinckvirinae</taxon>
        <taxon>Aristophanesvirus</taxon>
        <taxon>Aristophanesvirus aristophanes</taxon>
    </lineage>
</organism>
<evidence type="ECO:0000313" key="1">
    <source>
        <dbReference type="EMBL" id="QNO11462.1"/>
    </source>
</evidence>
<organismHost>
    <name type="scientific">Acinetobacter baumannii</name>
    <dbReference type="NCBI Taxonomy" id="470"/>
</organismHost>
<accession>A0A7G9VYP7</accession>
<keyword evidence="2" id="KW-1185">Reference proteome</keyword>
<dbReference type="EMBL" id="MT783706">
    <property type="protein sequence ID" value="QNO11462.1"/>
    <property type="molecule type" value="Genomic_DNA"/>
</dbReference>
<gene>
    <name evidence="1" type="ORF">Aristophanes_00038</name>
</gene>
<dbReference type="InterPro" id="IPR038996">
    <property type="entry name" value="Gp14"/>
</dbReference>
<sequence length="233" mass="24433">MGNLNNATSGAMQGAQMGGSVGGPWGAAIGAVIGGVFGYNTADPVQEALKAQKKYNDLVITNTVTDLFNTQRNQQVERMRTARALQSYQAQGKTQISTVRAGYGAADLIGASAQALAQAIDYQTTQALEGVALNHQILYDNYLTSIDQIVNRGDNQIQREIKASYLHNNFDIKSMIDVGKSMKGMFSKSSGGNSGGTVGIGSGGGYSTTVDYGSLFNNSSYFNWGGGGSLGIS</sequence>
<evidence type="ECO:0000313" key="2">
    <source>
        <dbReference type="Proteomes" id="UP000516232"/>
    </source>
</evidence>
<name>A0A7G9VYP7_BPACA</name>
<protein>
    <submittedName>
        <fullName evidence="1">Internal virion protein A</fullName>
    </submittedName>
</protein>